<protein>
    <submittedName>
        <fullName evidence="3">Uncharacterized protein LOC100897720</fullName>
    </submittedName>
</protein>
<organism evidence="2 3">
    <name type="scientific">Galendromus occidentalis</name>
    <name type="common">western predatory mite</name>
    <dbReference type="NCBI Taxonomy" id="34638"/>
    <lineage>
        <taxon>Eukaryota</taxon>
        <taxon>Metazoa</taxon>
        <taxon>Ecdysozoa</taxon>
        <taxon>Arthropoda</taxon>
        <taxon>Chelicerata</taxon>
        <taxon>Arachnida</taxon>
        <taxon>Acari</taxon>
        <taxon>Parasitiformes</taxon>
        <taxon>Mesostigmata</taxon>
        <taxon>Gamasina</taxon>
        <taxon>Phytoseioidea</taxon>
        <taxon>Phytoseiidae</taxon>
        <taxon>Typhlodrominae</taxon>
        <taxon>Galendromus</taxon>
    </lineage>
</organism>
<evidence type="ECO:0000256" key="1">
    <source>
        <dbReference type="SAM" id="MobiDB-lite"/>
    </source>
</evidence>
<dbReference type="GeneID" id="100897720"/>
<dbReference type="AlphaFoldDB" id="A0AAJ6QMG3"/>
<feature type="region of interest" description="Disordered" evidence="1">
    <location>
        <begin position="1"/>
        <end position="36"/>
    </location>
</feature>
<name>A0AAJ6QMG3_9ACAR</name>
<evidence type="ECO:0000313" key="2">
    <source>
        <dbReference type="Proteomes" id="UP000694867"/>
    </source>
</evidence>
<reference evidence="3" key="1">
    <citation type="submission" date="2025-08" db="UniProtKB">
        <authorList>
            <consortium name="RefSeq"/>
        </authorList>
    </citation>
    <scope>IDENTIFICATION</scope>
</reference>
<accession>A0AAJ6QMG3</accession>
<keyword evidence="2" id="KW-1185">Reference proteome</keyword>
<dbReference type="Proteomes" id="UP000694867">
    <property type="component" value="Unplaced"/>
</dbReference>
<evidence type="ECO:0000313" key="3">
    <source>
        <dbReference type="RefSeq" id="XP_003737782.1"/>
    </source>
</evidence>
<proteinExistence type="predicted"/>
<dbReference type="Gene3D" id="3.40.50.800">
    <property type="entry name" value="Anticodon-binding domain"/>
    <property type="match status" value="1"/>
</dbReference>
<dbReference type="KEGG" id="goe:100897720"/>
<dbReference type="RefSeq" id="XP_003737782.1">
    <property type="nucleotide sequence ID" value="XM_003737734.2"/>
</dbReference>
<sequence>MLAETTVPPPKSTGDERGEVDTAESSTQTPDILPRAPWLAGPGPIDCVVLRLADTELFAHSVTFCIHQHGIRTSDIVVAKKQDIGPRVDTLRRTRESIYAVTIDEKALEDNTIGVHFFLQNDNSPRILGHKEAVRQIAEDFAEVKDSPWNRQRIIRFFLDPMLDVIEPTLEEFNYFKNYLKKGLRG</sequence>
<gene>
    <name evidence="3" type="primary">LOC100897720</name>
</gene>
<dbReference type="InterPro" id="IPR036621">
    <property type="entry name" value="Anticodon-bd_dom_sf"/>
</dbReference>